<accession>A0A1Y2J6R3</accession>
<gene>
    <name evidence="5" type="ORF">PYCCODRAFT_1430107</name>
</gene>
<reference evidence="5 6" key="1">
    <citation type="journal article" date="2015" name="Biotechnol. Biofuels">
        <title>Enhanced degradation of softwood versus hardwood by the white-rot fungus Pycnoporus coccineus.</title>
        <authorList>
            <person name="Couturier M."/>
            <person name="Navarro D."/>
            <person name="Chevret D."/>
            <person name="Henrissat B."/>
            <person name="Piumi F."/>
            <person name="Ruiz-Duenas F.J."/>
            <person name="Martinez A.T."/>
            <person name="Grigoriev I.V."/>
            <person name="Riley R."/>
            <person name="Lipzen A."/>
            <person name="Berrin J.G."/>
            <person name="Master E.R."/>
            <person name="Rosso M.N."/>
        </authorList>
    </citation>
    <scope>NUCLEOTIDE SEQUENCE [LARGE SCALE GENOMIC DNA]</scope>
    <source>
        <strain evidence="5 6">BRFM310</strain>
    </source>
</reference>
<keyword evidence="6" id="KW-1185">Reference proteome</keyword>
<dbReference type="AlphaFoldDB" id="A0A1Y2J6R3"/>
<keyword evidence="1 3" id="KW-0732">Signal</keyword>
<dbReference type="EMBL" id="KZ084087">
    <property type="protein sequence ID" value="OSD07922.1"/>
    <property type="molecule type" value="Genomic_DNA"/>
</dbReference>
<dbReference type="PANTHER" id="PTHR28154:SF1">
    <property type="entry name" value="CELL WALL SYNTHESIS PROTEIN KNH1-RELATED"/>
    <property type="match status" value="1"/>
</dbReference>
<evidence type="ECO:0000259" key="4">
    <source>
        <dbReference type="Pfam" id="PF10342"/>
    </source>
</evidence>
<dbReference type="GO" id="GO:0042546">
    <property type="term" value="P:cell wall biogenesis"/>
    <property type="evidence" value="ECO:0007669"/>
    <property type="project" value="InterPro"/>
</dbReference>
<dbReference type="InterPro" id="IPR018466">
    <property type="entry name" value="Kre9/Knh1-like_N"/>
</dbReference>
<dbReference type="GO" id="GO:0006078">
    <property type="term" value="P:(1-&gt;6)-beta-D-glucan biosynthetic process"/>
    <property type="evidence" value="ECO:0007669"/>
    <property type="project" value="InterPro"/>
</dbReference>
<evidence type="ECO:0000256" key="2">
    <source>
        <dbReference type="SAM" id="MobiDB-lite"/>
    </source>
</evidence>
<dbReference type="Proteomes" id="UP000193067">
    <property type="component" value="Unassembled WGS sequence"/>
</dbReference>
<evidence type="ECO:0000313" key="5">
    <source>
        <dbReference type="EMBL" id="OSD07922.1"/>
    </source>
</evidence>
<dbReference type="InterPro" id="IPR045328">
    <property type="entry name" value="Kre9/Knh1"/>
</dbReference>
<dbReference type="OrthoDB" id="3250770at2759"/>
<dbReference type="PANTHER" id="PTHR28154">
    <property type="entry name" value="CELL WALL SYNTHESIS PROTEIN KNH1-RELATED"/>
    <property type="match status" value="1"/>
</dbReference>
<feature type="signal peptide" evidence="3">
    <location>
        <begin position="1"/>
        <end position="18"/>
    </location>
</feature>
<evidence type="ECO:0000256" key="1">
    <source>
        <dbReference type="ARBA" id="ARBA00022729"/>
    </source>
</evidence>
<organism evidence="5 6">
    <name type="scientific">Trametes coccinea (strain BRFM310)</name>
    <name type="common">Pycnoporus coccineus</name>
    <dbReference type="NCBI Taxonomy" id="1353009"/>
    <lineage>
        <taxon>Eukaryota</taxon>
        <taxon>Fungi</taxon>
        <taxon>Dikarya</taxon>
        <taxon>Basidiomycota</taxon>
        <taxon>Agaricomycotina</taxon>
        <taxon>Agaricomycetes</taxon>
        <taxon>Polyporales</taxon>
        <taxon>Polyporaceae</taxon>
        <taxon>Trametes</taxon>
    </lineage>
</organism>
<protein>
    <recommendedName>
        <fullName evidence="4">Yeast cell wall synthesis Kre9/Knh1-like N-terminal domain-containing protein</fullName>
    </recommendedName>
</protein>
<proteinExistence type="predicted"/>
<feature type="domain" description="Yeast cell wall synthesis Kre9/Knh1-like N-terminal" evidence="4">
    <location>
        <begin position="24"/>
        <end position="116"/>
    </location>
</feature>
<sequence>MVRLLALVALISASCARAGIYGTSPVADTVLSAGRIATVTWRDDQSEPSLYEMGPIKLDLYVGESFVTTLAEDIDPTSGSTDVWITPSLRHNGSDYHMRFVCEDPPLTVYTADFGITDMANMAPLDGLTLDPHNDSVPTVTYITPMLTLVLPDATVVSTLKPTPVTMRPTPTAPPFTVEEDDEPRVPAQTQTGAAVAMLGIGKRPTFDMERIRFRLVFILWPALVGISMAL</sequence>
<evidence type="ECO:0000313" key="6">
    <source>
        <dbReference type="Proteomes" id="UP000193067"/>
    </source>
</evidence>
<dbReference type="PROSITE" id="PS51257">
    <property type="entry name" value="PROKAR_LIPOPROTEIN"/>
    <property type="match status" value="1"/>
</dbReference>
<name>A0A1Y2J6R3_TRAC3</name>
<dbReference type="STRING" id="1353009.A0A1Y2J6R3"/>
<feature type="chain" id="PRO_5012033749" description="Yeast cell wall synthesis Kre9/Knh1-like N-terminal domain-containing protein" evidence="3">
    <location>
        <begin position="19"/>
        <end position="231"/>
    </location>
</feature>
<feature type="region of interest" description="Disordered" evidence="2">
    <location>
        <begin position="162"/>
        <end position="181"/>
    </location>
</feature>
<evidence type="ECO:0000256" key="3">
    <source>
        <dbReference type="SAM" id="SignalP"/>
    </source>
</evidence>
<dbReference type="Pfam" id="PF10342">
    <property type="entry name" value="Kre9_KNH"/>
    <property type="match status" value="1"/>
</dbReference>